<dbReference type="FunFam" id="1.20.1160.11:FF:000002">
    <property type="entry name" value="Paired amphipathic helix protein SIN3"/>
    <property type="match status" value="1"/>
</dbReference>
<keyword evidence="5" id="KW-0804">Transcription</keyword>
<name>A0A2P6TFQ4_CHLSO</name>
<evidence type="ECO:0000259" key="9">
    <source>
        <dbReference type="SMART" id="SM00761"/>
    </source>
</evidence>
<dbReference type="SUPFAM" id="SSF47762">
    <property type="entry name" value="PAH2 domain"/>
    <property type="match status" value="3"/>
</dbReference>
<keyword evidence="3" id="KW-0677">Repeat</keyword>
<evidence type="ECO:0000313" key="11">
    <source>
        <dbReference type="Proteomes" id="UP000239899"/>
    </source>
</evidence>
<dbReference type="Proteomes" id="UP000239899">
    <property type="component" value="Unassembled WGS sequence"/>
</dbReference>
<accession>A0A2P6TFQ4</accession>
<sequence length="1079" mass="120582">MKRTREGDGPQPPGKRPAGGEEERRERLTTNDALSYLREVKTRFANNRKVYDSFLEIMKQFKAQTIDTTGVIDKVKDLFKGHPELILGFNTFLPKGYEIRMDDLAPNVQSWQPPAQSVKQPPAAAAASKPPVEFDQAITYVNKIKMRFQNDERVYKAFLEILNMYRKGQKTIANVYEEVALLFRNHDDLLREFTYFLPDNTPPLGAGRGGRGAIPKKVPGGYKAGRKAPPPLRKDDPKVARELQFFERVKQRLRNKEAYADFLKCLNMFAEDILAKQELVSLVHDIIGKHSDLMAMFNEFLMRCEVGPDDPYTRQYPRDRNRNNTVEKYIRMSISELDVSTWQRCSPSYVLLPSNYPKLKASGRTPLGLTIFNDDWVSVTSGSEDYSFKHYRKNQYEEALFRAEDDHFELDMIIDQNASAIKALRPLAAQLEAMSEEEKAGWQLPEKALRAFHFRAVQRIYGEQGAQVVALLRQNPAVAVPTVLNRLTQKDSEWRQTKAEMMQTWQQIFKENYHKSLDHRSFYFKQAEKKNLTPKGMLADLKEAAEKRKQERSLVLQAVSGRADFSARLQAHMTFPCTDVEAHKDACYVVQLGINNNLSGEHAPKVRALFHAFIEAFFQLPCSCEAAEERRRAQPVRTTDAPMVRRGRRPKAAASEPNSMEAGGADGMDVDGGEETAGEGGVRPKAARAKDQETNTEAESTDDDEEPGVTSHEPSAFTEEDEDESAFVNCRPLVPLVPAASSQQQQQGGEAPAAAAVQPGERGHCGIFYGNESLFVLLRLYQYVYERMAAARSCALQKASHVSFSTLGGDTQPVPEWTEAAGTVHTQFLDLATSLIEGRVDASNYEDETRALLGMSSYVLFTLDKLVQKVVKQVQLVLQEEQSHRLVELWRYEAARGVPVVDAVYHANAHVLLQGDTCFRWERLPDGKLSVQLMDADKMDAPPGILDPAFHEYVTRFIDSSSAPAAAAAPPAEEGEEAGSKVCLQRNLPASDKLSAAAESLYDGVQMVNGLECKLCNMQQKIKKIAYVLGTEDFFHRRRKAKASADKAARSSKFAAFIAKHAAPAAPAAPAAAAPVAVA</sequence>
<feature type="domain" description="Histone deacetylase interacting" evidence="9">
    <location>
        <begin position="341"/>
        <end position="441"/>
    </location>
</feature>
<evidence type="ECO:0000313" key="10">
    <source>
        <dbReference type="EMBL" id="PRW32937.1"/>
    </source>
</evidence>
<reference evidence="10 11" key="1">
    <citation type="journal article" date="2018" name="Plant J.">
        <title>Genome sequences of Chlorella sorokiniana UTEX 1602 and Micractinium conductrix SAG 241.80: implications to maltose excretion by a green alga.</title>
        <authorList>
            <person name="Arriola M.B."/>
            <person name="Velmurugan N."/>
            <person name="Zhang Y."/>
            <person name="Plunkett M.H."/>
            <person name="Hondzo H."/>
            <person name="Barney B.M."/>
        </authorList>
    </citation>
    <scope>NUCLEOTIDE SEQUENCE [LARGE SCALE GENOMIC DNA]</scope>
    <source>
        <strain evidence="11">UTEX 1602</strain>
    </source>
</reference>
<dbReference type="InterPro" id="IPR013194">
    <property type="entry name" value="HDAC_interact_dom"/>
</dbReference>
<gene>
    <name evidence="10" type="ORF">C2E21_8047</name>
</gene>
<dbReference type="GO" id="GO:0000118">
    <property type="term" value="C:histone deacetylase complex"/>
    <property type="evidence" value="ECO:0007669"/>
    <property type="project" value="TreeGrafter"/>
</dbReference>
<evidence type="ECO:0000256" key="3">
    <source>
        <dbReference type="ARBA" id="ARBA00022737"/>
    </source>
</evidence>
<dbReference type="InterPro" id="IPR039774">
    <property type="entry name" value="Sin3-like"/>
</dbReference>
<dbReference type="SMART" id="SM00761">
    <property type="entry name" value="HDAC_interact"/>
    <property type="match status" value="1"/>
</dbReference>
<dbReference type="OrthoDB" id="10265969at2759"/>
<comment type="subcellular location">
    <subcellularLocation>
        <location evidence="1 7">Nucleus</location>
    </subcellularLocation>
</comment>
<comment type="caution">
    <text evidence="10">The sequence shown here is derived from an EMBL/GenBank/DDBJ whole genome shotgun (WGS) entry which is preliminary data.</text>
</comment>
<evidence type="ECO:0000256" key="7">
    <source>
        <dbReference type="PROSITE-ProRule" id="PRU00810"/>
    </source>
</evidence>
<dbReference type="GO" id="GO:0000122">
    <property type="term" value="P:negative regulation of transcription by RNA polymerase II"/>
    <property type="evidence" value="ECO:0007669"/>
    <property type="project" value="TreeGrafter"/>
</dbReference>
<dbReference type="FunFam" id="1.20.1160.11:FF:000003">
    <property type="entry name" value="Paired amphipathic helix SIN3-like protein"/>
    <property type="match status" value="1"/>
</dbReference>
<evidence type="ECO:0000256" key="6">
    <source>
        <dbReference type="ARBA" id="ARBA00023242"/>
    </source>
</evidence>
<keyword evidence="6 7" id="KW-0539">Nucleus</keyword>
<evidence type="ECO:0000256" key="1">
    <source>
        <dbReference type="ARBA" id="ARBA00004123"/>
    </source>
</evidence>
<feature type="compositionally biased region" description="Acidic residues" evidence="8">
    <location>
        <begin position="668"/>
        <end position="677"/>
    </location>
</feature>
<dbReference type="InterPro" id="IPR031693">
    <property type="entry name" value="Sin3_C"/>
</dbReference>
<feature type="region of interest" description="Disordered" evidence="8">
    <location>
        <begin position="1"/>
        <end position="27"/>
    </location>
</feature>
<dbReference type="GO" id="GO:0000785">
    <property type="term" value="C:chromatin"/>
    <property type="evidence" value="ECO:0007669"/>
    <property type="project" value="TreeGrafter"/>
</dbReference>
<evidence type="ECO:0000256" key="8">
    <source>
        <dbReference type="SAM" id="MobiDB-lite"/>
    </source>
</evidence>
<dbReference type="STRING" id="3076.A0A2P6TFQ4"/>
<dbReference type="Pfam" id="PF16879">
    <property type="entry name" value="Sin3a_C"/>
    <property type="match status" value="1"/>
</dbReference>
<dbReference type="PANTHER" id="PTHR12346:SF0">
    <property type="entry name" value="SIN3A, ISOFORM G"/>
    <property type="match status" value="1"/>
</dbReference>
<evidence type="ECO:0000256" key="2">
    <source>
        <dbReference type="ARBA" id="ARBA00022491"/>
    </source>
</evidence>
<dbReference type="Gene3D" id="1.20.1160.11">
    <property type="entry name" value="Paired amphipathic helix"/>
    <property type="match status" value="3"/>
</dbReference>
<feature type="region of interest" description="Disordered" evidence="8">
    <location>
        <begin position="206"/>
        <end position="235"/>
    </location>
</feature>
<keyword evidence="4" id="KW-0805">Transcription regulation</keyword>
<dbReference type="Pfam" id="PF08295">
    <property type="entry name" value="Sin3_corepress"/>
    <property type="match status" value="1"/>
</dbReference>
<dbReference type="FunFam" id="1.20.1160.11:FF:000001">
    <property type="entry name" value="Paired amphipathic helix protein Sin3"/>
    <property type="match status" value="1"/>
</dbReference>
<organism evidence="10 11">
    <name type="scientific">Chlorella sorokiniana</name>
    <name type="common">Freshwater green alga</name>
    <dbReference type="NCBI Taxonomy" id="3076"/>
    <lineage>
        <taxon>Eukaryota</taxon>
        <taxon>Viridiplantae</taxon>
        <taxon>Chlorophyta</taxon>
        <taxon>core chlorophytes</taxon>
        <taxon>Trebouxiophyceae</taxon>
        <taxon>Chlorellales</taxon>
        <taxon>Chlorellaceae</taxon>
        <taxon>Chlorella clade</taxon>
        <taxon>Chlorella</taxon>
    </lineage>
</organism>
<protein>
    <submittedName>
        <fullName evidence="10">SIN3 component of histone deacetylase complex isoform B</fullName>
    </submittedName>
</protein>
<proteinExistence type="predicted"/>
<dbReference type="Pfam" id="PF02671">
    <property type="entry name" value="PAH"/>
    <property type="match status" value="3"/>
</dbReference>
<feature type="compositionally biased region" description="Acidic residues" evidence="8">
    <location>
        <begin position="694"/>
        <end position="707"/>
    </location>
</feature>
<dbReference type="AlphaFoldDB" id="A0A2P6TFQ4"/>
<dbReference type="PANTHER" id="PTHR12346">
    <property type="entry name" value="SIN3B-RELATED"/>
    <property type="match status" value="1"/>
</dbReference>
<feature type="compositionally biased region" description="Basic and acidic residues" evidence="8">
    <location>
        <begin position="18"/>
        <end position="27"/>
    </location>
</feature>
<dbReference type="GO" id="GO:0003714">
    <property type="term" value="F:transcription corepressor activity"/>
    <property type="evidence" value="ECO:0007669"/>
    <property type="project" value="InterPro"/>
</dbReference>
<evidence type="ECO:0000256" key="5">
    <source>
        <dbReference type="ARBA" id="ARBA00023163"/>
    </source>
</evidence>
<keyword evidence="11" id="KW-1185">Reference proteome</keyword>
<feature type="region of interest" description="Disordered" evidence="8">
    <location>
        <begin position="628"/>
        <end position="725"/>
    </location>
</feature>
<dbReference type="InterPro" id="IPR036600">
    <property type="entry name" value="PAH_sf"/>
</dbReference>
<dbReference type="PROSITE" id="PS51477">
    <property type="entry name" value="PAH"/>
    <property type="match status" value="3"/>
</dbReference>
<dbReference type="EMBL" id="LHPG02000018">
    <property type="protein sequence ID" value="PRW32937.1"/>
    <property type="molecule type" value="Genomic_DNA"/>
</dbReference>
<dbReference type="InterPro" id="IPR003822">
    <property type="entry name" value="PAH"/>
</dbReference>
<evidence type="ECO:0000256" key="4">
    <source>
        <dbReference type="ARBA" id="ARBA00023015"/>
    </source>
</evidence>
<keyword evidence="2" id="KW-0678">Repressor</keyword>